<dbReference type="PANTHER" id="PTHR11851">
    <property type="entry name" value="METALLOPROTEASE"/>
    <property type="match status" value="1"/>
</dbReference>
<dbReference type="InterPro" id="IPR007863">
    <property type="entry name" value="Peptidase_M16_C"/>
</dbReference>
<name>A0A5E7LK22_PSEFL</name>
<dbReference type="Pfam" id="PF05193">
    <property type="entry name" value="Peptidase_M16_C"/>
    <property type="match status" value="2"/>
</dbReference>
<comment type="similarity">
    <text evidence="1">Belongs to the peptidase M16 family.</text>
</comment>
<proteinExistence type="inferred from homology"/>
<protein>
    <recommendedName>
        <fullName evidence="2">Peptidase M16 C-terminal domain-containing protein</fullName>
    </recommendedName>
</protein>
<reference evidence="3 4" key="1">
    <citation type="submission" date="2019-09" db="EMBL/GenBank/DDBJ databases">
        <authorList>
            <person name="Chandra G."/>
            <person name="Truman W A."/>
        </authorList>
    </citation>
    <scope>NUCLEOTIDE SEQUENCE [LARGE SCALE GENOMIC DNA]</scope>
    <source>
        <strain evidence="3">PS862</strain>
    </source>
</reference>
<gene>
    <name evidence="3" type="ORF">PS862_03489</name>
</gene>
<dbReference type="OrthoDB" id="9811314at2"/>
<sequence length="808" mass="90899">MSPRTSPIEITLKNGLKIIVLEIPQATGATCVLNYNVSRRDESADNAGINSAFLETLRIDNYENTLKQRFSLSTYNTFTTFKFSLTPDQLGQCFELNARMMSAPVLTENTLKRVIRAHHDYRAEKRHFTSDDSIPVEFDSLCHPIGYLYSPIVTPESAARIDIEQLQQWHQQYYSPGNACLVITGNVKAAEVEKLARQYLDTVPFRPLAAAQELKQLCELDKRHFVLHKATWKPRLLVVLNVPGMSDAIADHSGGALKILSELLRQKLTADLSVSSGICLYEQEKYASLFRVSITARMRDQSLEELEADLNTLIDEFKFNAPPPQELEIARERALASLAKSEDHKALALDIGQLENYQIPFSHLDQRHDDLLNVTAEDIQRTAKTFFTPQRTTVAHILPMQTATRATPVELILDNGLKIIILENPRSESAACSLSYKISSRDESTDNAGINIVLNGTLSKDKNFIDTERFDVWHFDDFTLYSHTTSPDNLNQDFKSLARMMSAPVLTEISMKHVIETKLRQREKNRYFTSDYSTPEAFDALTYPISGYGNSSITPHSAASLDLKQLQQWHQHHYSPTNACLIIVGNVKAQEVETLAKQHFGAVPFRPTALAKEVTELCEPGKRHIELNMDTETPRLLVAFNVPGMVDAAADQSAAALQIISFIFEQNYTAYLPVSSGICAFTQKKHASLFRMSVTANNVDQSLEELEAALIELINEFKLNGVLPEALEMAREQAFTSLVKRESNDSSLAYDLGQLENNKASFTHLYQRHIDLFKVTAEDIQHAANTYFTPQRMTVAHILPMQTPKALI</sequence>
<dbReference type="EMBL" id="CABVII010000015">
    <property type="protein sequence ID" value="VVP13686.1"/>
    <property type="molecule type" value="Genomic_DNA"/>
</dbReference>
<dbReference type="AlphaFoldDB" id="A0A5E7LK22"/>
<feature type="domain" description="Peptidase M16 C-terminal" evidence="2">
    <location>
        <begin position="561"/>
        <end position="733"/>
    </location>
</feature>
<dbReference type="Gene3D" id="3.30.830.10">
    <property type="entry name" value="Metalloenzyme, LuxS/M16 peptidase-like"/>
    <property type="match status" value="4"/>
</dbReference>
<dbReference type="Proteomes" id="UP000385207">
    <property type="component" value="Unassembled WGS sequence"/>
</dbReference>
<organism evidence="3 4">
    <name type="scientific">Pseudomonas fluorescens</name>
    <dbReference type="NCBI Taxonomy" id="294"/>
    <lineage>
        <taxon>Bacteria</taxon>
        <taxon>Pseudomonadati</taxon>
        <taxon>Pseudomonadota</taxon>
        <taxon>Gammaproteobacteria</taxon>
        <taxon>Pseudomonadales</taxon>
        <taxon>Pseudomonadaceae</taxon>
        <taxon>Pseudomonas</taxon>
    </lineage>
</organism>
<dbReference type="InterPro" id="IPR050361">
    <property type="entry name" value="MPP/UQCRC_Complex"/>
</dbReference>
<feature type="domain" description="Peptidase M16 C-terminal" evidence="2">
    <location>
        <begin position="161"/>
        <end position="332"/>
    </location>
</feature>
<evidence type="ECO:0000256" key="1">
    <source>
        <dbReference type="ARBA" id="ARBA00007261"/>
    </source>
</evidence>
<dbReference type="PANTHER" id="PTHR11851:SF49">
    <property type="entry name" value="MITOCHONDRIAL-PROCESSING PEPTIDASE SUBUNIT ALPHA"/>
    <property type="match status" value="1"/>
</dbReference>
<evidence type="ECO:0000259" key="2">
    <source>
        <dbReference type="Pfam" id="PF05193"/>
    </source>
</evidence>
<dbReference type="GO" id="GO:0046872">
    <property type="term" value="F:metal ion binding"/>
    <property type="evidence" value="ECO:0007669"/>
    <property type="project" value="InterPro"/>
</dbReference>
<dbReference type="InterPro" id="IPR011249">
    <property type="entry name" value="Metalloenz_LuxS/M16"/>
</dbReference>
<accession>A0A5E7LK22</accession>
<evidence type="ECO:0000313" key="3">
    <source>
        <dbReference type="EMBL" id="VVP13686.1"/>
    </source>
</evidence>
<dbReference type="SUPFAM" id="SSF63411">
    <property type="entry name" value="LuxS/MPP-like metallohydrolase"/>
    <property type="match status" value="4"/>
</dbReference>
<dbReference type="RefSeq" id="WP_150784401.1">
    <property type="nucleotide sequence ID" value="NZ_CABVII010000015.1"/>
</dbReference>
<evidence type="ECO:0000313" key="4">
    <source>
        <dbReference type="Proteomes" id="UP000385207"/>
    </source>
</evidence>